<dbReference type="Gene3D" id="1.25.40.10">
    <property type="entry name" value="Tetratricopeptide repeat domain"/>
    <property type="match status" value="1"/>
</dbReference>
<gene>
    <name evidence="1" type="ORF">D9R08_10370</name>
</gene>
<evidence type="ECO:0000313" key="2">
    <source>
        <dbReference type="Proteomes" id="UP000281343"/>
    </source>
</evidence>
<evidence type="ECO:0000313" key="1">
    <source>
        <dbReference type="EMBL" id="RMA42484.1"/>
    </source>
</evidence>
<evidence type="ECO:0008006" key="3">
    <source>
        <dbReference type="Google" id="ProtNLM"/>
    </source>
</evidence>
<comment type="caution">
    <text evidence="1">The sequence shown here is derived from an EMBL/GenBank/DDBJ whole genome shotgun (WGS) entry which is preliminary data.</text>
</comment>
<protein>
    <recommendedName>
        <fullName evidence="3">Tetratricopeptide repeat protein</fullName>
    </recommendedName>
</protein>
<keyword evidence="2" id="KW-1185">Reference proteome</keyword>
<name>A0A3L9Y0W8_9RHOB</name>
<dbReference type="Proteomes" id="UP000281343">
    <property type="component" value="Unassembled WGS sequence"/>
</dbReference>
<sequence>MALIAVPLSPERALAQTGIETCLAAPGPACVDLIAAALVELEKATVDPDRRAWAQLQLAGALAEGGQFDAAEQVLARMEDPPTSPGISDTAILNVITFLDAESLDRGLALLDQISDDGIHAIARAQHIAYLVEHGHLERAFADVVATDRSGLPLGFVGLDKLAVALIEADQIDTALRLVVENIPDDLSRRGALLRGLVVNRLDAGEITVAQDLMAHIVDPTWRIISNAQIGEALAQTGEMAAAEEAFALARSDLAALPNPDQRYYVFEAFARATLSAGRSDLAIAAISDVSTYRFDQVDAYDILAQMALSRGLDIDFNALLRVAMDTLEAGPSDGGDIGLRFDDHLGRLARTMAMSGDIDRAVDTLARIRDDERRTQDFSNVALSLVNTNQFEEALALLSTLEDLEAQARGLISLARAADLQGNADVSARARGIVLGLVEGPEWVPLSDYAISRLAELESSQGYYAIAENRLRFLEDTNLQRWGRIANLGFAALNGTPEEFQTYLAIAQEAVADLPDPADRQQLTSNLVIQLVYADRIDEALRIAHATEDAAARDAVFVTLASALSGNRNLTLAMAAADSVADPIQRQTYQRLVWISALRQSLGL</sequence>
<proteinExistence type="predicted"/>
<reference evidence="1 2" key="1">
    <citation type="submission" date="2018-10" db="EMBL/GenBank/DDBJ databases">
        <authorList>
            <person name="Jung H.S."/>
            <person name="Jeon C.O."/>
        </authorList>
    </citation>
    <scope>NUCLEOTIDE SEQUENCE [LARGE SCALE GENOMIC DNA]</scope>
    <source>
        <strain evidence="1 2">MA-7-27</strain>
    </source>
</reference>
<dbReference type="RefSeq" id="WP_121897965.1">
    <property type="nucleotide sequence ID" value="NZ_RCNT01000004.1"/>
</dbReference>
<dbReference type="InterPro" id="IPR011990">
    <property type="entry name" value="TPR-like_helical_dom_sf"/>
</dbReference>
<organism evidence="1 2">
    <name type="scientific">Rhodophyticola porphyridii</name>
    <dbReference type="NCBI Taxonomy" id="1852017"/>
    <lineage>
        <taxon>Bacteria</taxon>
        <taxon>Pseudomonadati</taxon>
        <taxon>Pseudomonadota</taxon>
        <taxon>Alphaproteobacteria</taxon>
        <taxon>Rhodobacterales</taxon>
        <taxon>Roseobacteraceae</taxon>
        <taxon>Rhodophyticola</taxon>
    </lineage>
</organism>
<dbReference type="EMBL" id="RCNT01000004">
    <property type="protein sequence ID" value="RMA42484.1"/>
    <property type="molecule type" value="Genomic_DNA"/>
</dbReference>
<accession>A0A3L9Y0W8</accession>
<dbReference type="AlphaFoldDB" id="A0A3L9Y0W8"/>